<accession>A0A8W8NLK5</accession>
<keyword evidence="4 7" id="KW-1133">Transmembrane helix</keyword>
<sequence>MEGYFMHVSKKVADARFGKEQEEEKVYSVRELKSWKFWRAVMAEFVGTLLFVFLGCASTLTNPVNPVRITLTGSSMNPARSLGSAVASGDYDTHWVYWVGPILGGCIATLLYKFLFMPHRGAISNEEATHKLLAEGDMIAIPRDYFTGSSEASSNGKKQETFKL</sequence>
<dbReference type="SUPFAM" id="SSF81338">
    <property type="entry name" value="Aquaporin-like"/>
    <property type="match status" value="2"/>
</dbReference>
<dbReference type="Pfam" id="PF00230">
    <property type="entry name" value="MIP"/>
    <property type="match status" value="2"/>
</dbReference>
<keyword evidence="6" id="KW-0813">Transport</keyword>
<dbReference type="PANTHER" id="PTHR19139">
    <property type="entry name" value="AQUAPORIN TRANSPORTER"/>
    <property type="match status" value="1"/>
</dbReference>
<keyword evidence="9" id="KW-1185">Reference proteome</keyword>
<dbReference type="EnsemblMetazoa" id="G6296.5">
    <property type="protein sequence ID" value="G6296.5:cds"/>
    <property type="gene ID" value="G6296"/>
</dbReference>
<name>A0A8W8NLK5_MAGGI</name>
<dbReference type="Proteomes" id="UP000005408">
    <property type="component" value="Unassembled WGS sequence"/>
</dbReference>
<evidence type="ECO:0000256" key="7">
    <source>
        <dbReference type="SAM" id="Phobius"/>
    </source>
</evidence>
<dbReference type="InterPro" id="IPR000425">
    <property type="entry name" value="MIP"/>
</dbReference>
<evidence type="ECO:0000256" key="1">
    <source>
        <dbReference type="ARBA" id="ARBA00004141"/>
    </source>
</evidence>
<reference evidence="8" key="1">
    <citation type="submission" date="2022-08" db="UniProtKB">
        <authorList>
            <consortium name="EnsemblMetazoa"/>
        </authorList>
    </citation>
    <scope>IDENTIFICATION</scope>
    <source>
        <strain evidence="8">05x7-T-G4-1.051#20</strain>
    </source>
</reference>
<keyword evidence="5 7" id="KW-0472">Membrane</keyword>
<proteinExistence type="inferred from homology"/>
<evidence type="ECO:0000313" key="8">
    <source>
        <dbReference type="EnsemblMetazoa" id="G6296.5:cds"/>
    </source>
</evidence>
<feature type="transmembrane region" description="Helical" evidence="7">
    <location>
        <begin position="37"/>
        <end position="60"/>
    </location>
</feature>
<dbReference type="Gene3D" id="1.20.1080.10">
    <property type="entry name" value="Glycerol uptake facilitator protein"/>
    <property type="match status" value="2"/>
</dbReference>
<evidence type="ECO:0000256" key="5">
    <source>
        <dbReference type="ARBA" id="ARBA00023136"/>
    </source>
</evidence>
<comment type="subcellular location">
    <subcellularLocation>
        <location evidence="1">Membrane</location>
        <topology evidence="1">Multi-pass membrane protein</topology>
    </subcellularLocation>
</comment>
<evidence type="ECO:0000256" key="4">
    <source>
        <dbReference type="ARBA" id="ARBA00022989"/>
    </source>
</evidence>
<dbReference type="GO" id="GO:0015250">
    <property type="term" value="F:water channel activity"/>
    <property type="evidence" value="ECO:0007669"/>
    <property type="project" value="TreeGrafter"/>
</dbReference>
<evidence type="ECO:0000256" key="6">
    <source>
        <dbReference type="RuleBase" id="RU000477"/>
    </source>
</evidence>
<keyword evidence="3 6" id="KW-0812">Transmembrane</keyword>
<comment type="similarity">
    <text evidence="2 6">Belongs to the MIP/aquaporin (TC 1.A.8) family.</text>
</comment>
<feature type="transmembrane region" description="Helical" evidence="7">
    <location>
        <begin position="95"/>
        <end position="115"/>
    </location>
</feature>
<evidence type="ECO:0000256" key="3">
    <source>
        <dbReference type="ARBA" id="ARBA00022692"/>
    </source>
</evidence>
<evidence type="ECO:0000256" key="2">
    <source>
        <dbReference type="ARBA" id="ARBA00006175"/>
    </source>
</evidence>
<organism evidence="8 9">
    <name type="scientific">Magallana gigas</name>
    <name type="common">Pacific oyster</name>
    <name type="synonym">Crassostrea gigas</name>
    <dbReference type="NCBI Taxonomy" id="29159"/>
    <lineage>
        <taxon>Eukaryota</taxon>
        <taxon>Metazoa</taxon>
        <taxon>Spiralia</taxon>
        <taxon>Lophotrochozoa</taxon>
        <taxon>Mollusca</taxon>
        <taxon>Bivalvia</taxon>
        <taxon>Autobranchia</taxon>
        <taxon>Pteriomorphia</taxon>
        <taxon>Ostreida</taxon>
        <taxon>Ostreoidea</taxon>
        <taxon>Ostreidae</taxon>
        <taxon>Magallana</taxon>
    </lineage>
</organism>
<evidence type="ECO:0000313" key="9">
    <source>
        <dbReference type="Proteomes" id="UP000005408"/>
    </source>
</evidence>
<dbReference type="InterPro" id="IPR023271">
    <property type="entry name" value="Aquaporin-like"/>
</dbReference>
<protein>
    <submittedName>
        <fullName evidence="8">Uncharacterized protein</fullName>
    </submittedName>
</protein>
<dbReference type="AlphaFoldDB" id="A0A8W8NLK5"/>
<dbReference type="GO" id="GO:0005886">
    <property type="term" value="C:plasma membrane"/>
    <property type="evidence" value="ECO:0007669"/>
    <property type="project" value="TreeGrafter"/>
</dbReference>
<dbReference type="InterPro" id="IPR034294">
    <property type="entry name" value="Aquaporin_transptr"/>
</dbReference>
<dbReference type="PRINTS" id="PR00783">
    <property type="entry name" value="MINTRINSICP"/>
</dbReference>
<dbReference type="PANTHER" id="PTHR19139:SF199">
    <property type="entry name" value="MIP17260P"/>
    <property type="match status" value="1"/>
</dbReference>